<dbReference type="InterPro" id="IPR011009">
    <property type="entry name" value="Kinase-like_dom_sf"/>
</dbReference>
<evidence type="ECO:0000313" key="7">
    <source>
        <dbReference type="EMBL" id="RDX60736.1"/>
    </source>
</evidence>
<proteinExistence type="predicted"/>
<dbReference type="InterPro" id="IPR000719">
    <property type="entry name" value="Prot_kinase_dom"/>
</dbReference>
<dbReference type="FunFam" id="1.10.510.10:FF:000849">
    <property type="entry name" value="receptor-like cytosolic serine/threonine-protein kinase RBK1 isoform X1"/>
    <property type="match status" value="1"/>
</dbReference>
<evidence type="ECO:0000256" key="4">
    <source>
        <dbReference type="SAM" id="MobiDB-lite"/>
    </source>
</evidence>
<gene>
    <name evidence="7" type="primary">PERK12</name>
    <name evidence="7" type="ORF">CR513_61097</name>
</gene>
<evidence type="ECO:0000256" key="5">
    <source>
        <dbReference type="SAM" id="Phobius"/>
    </source>
</evidence>
<dbReference type="OrthoDB" id="4062651at2759"/>
<sequence length="713" mass="80139">MTTEAQRVVVIQDASRNVSSKAILRVLTKFSAKAGDQLIIVAIRDWISSPIVIDIANFSFLFFLFFSLVGYMVRVDSGSIVSTNQKVIKKYIIKKEEYLKNQKVKEISNYCKSKEIGFQIEVIVGPAAEVASNAAKDFQATSLILVRSLLQIHKDMKNVMDSLSCGMYRITSDNSIEKLKDPKSTATTKSLADRQENVTYNEMFPGGEEEERSRLMSRSSSSDLFTSSQWSTAEASTSSFGSSQHGHQKYQEGKFYSNMEETEGKQSLFHISVNEETSQMEVNKKEQHSSNKETCHMEEEFANPLCSVCNNRRPKIGWKRDFSYAELYVATQGFNPKNFLSEGGFGSVYKGLLNEMKIAVKQHKNASCQGEKEFKSEVDVLSKARHENVVVLLGSCSEGPYRLLVYEYVCNGSLDQHLSQHSRSPLSWEDRINVAIGAAKGLLYLHNNNIIHRDVRPNNILITHDHQPLLGDFGLARNQNQDSIHSTEVVGTLGYLAPEYAEHGKVSTKTDVYSFGVVLLQLITGMRTTDKRLGGRSLVGWARPLLKERNYPDLIDERIINSHDVHQLFWMVRIAEKCLSREPQRRLTMIQIVEALTDIVEGRTCDIILRDYSPARSDSMYSASDSDESEDEMQGSFKLEDQLQNHPSESTESNSTSHIMQLIVRQPPSPPIQSISSSSSYSFEVHGESTSDGEAQNEGEIEISKSNGGREVE</sequence>
<reference evidence="7" key="1">
    <citation type="submission" date="2018-05" db="EMBL/GenBank/DDBJ databases">
        <title>Draft genome of Mucuna pruriens seed.</title>
        <authorList>
            <person name="Nnadi N.E."/>
            <person name="Vos R."/>
            <person name="Hasami M.H."/>
            <person name="Devisetty U.K."/>
            <person name="Aguiy J.C."/>
        </authorList>
    </citation>
    <scope>NUCLEOTIDE SEQUENCE [LARGE SCALE GENOMIC DNA]</scope>
    <source>
        <strain evidence="7">JCA_2017</strain>
    </source>
</reference>
<accession>A0A371E3X4</accession>
<feature type="domain" description="Protein kinase" evidence="6">
    <location>
        <begin position="334"/>
        <end position="600"/>
    </location>
</feature>
<keyword evidence="8" id="KW-1185">Reference proteome</keyword>
<keyword evidence="1" id="KW-0808">Transferase</keyword>
<feature type="transmembrane region" description="Helical" evidence="5">
    <location>
        <begin position="51"/>
        <end position="73"/>
    </location>
</feature>
<keyword evidence="1" id="KW-0723">Serine/threonine-protein kinase</keyword>
<dbReference type="Gene3D" id="3.30.200.20">
    <property type="entry name" value="Phosphorylase Kinase, domain 1"/>
    <property type="match status" value="1"/>
</dbReference>
<evidence type="ECO:0000256" key="1">
    <source>
        <dbReference type="ARBA" id="ARBA00022527"/>
    </source>
</evidence>
<comment type="caution">
    <text evidence="7">The sequence shown here is derived from an EMBL/GenBank/DDBJ whole genome shotgun (WGS) entry which is preliminary data.</text>
</comment>
<dbReference type="InterPro" id="IPR008266">
    <property type="entry name" value="Tyr_kinase_AS"/>
</dbReference>
<evidence type="ECO:0000256" key="2">
    <source>
        <dbReference type="ARBA" id="ARBA00022741"/>
    </source>
</evidence>
<protein>
    <submittedName>
        <fullName evidence="7">Proline-rich receptor-like protein kinase PERK12</fullName>
    </submittedName>
</protein>
<keyword evidence="5" id="KW-0812">Transmembrane</keyword>
<dbReference type="STRING" id="157652.A0A371E3X4"/>
<dbReference type="PROSITE" id="PS00109">
    <property type="entry name" value="PROTEIN_KINASE_TYR"/>
    <property type="match status" value="1"/>
</dbReference>
<evidence type="ECO:0000256" key="3">
    <source>
        <dbReference type="ARBA" id="ARBA00022840"/>
    </source>
</evidence>
<feature type="compositionally biased region" description="Polar residues" evidence="4">
    <location>
        <begin position="644"/>
        <end position="659"/>
    </location>
</feature>
<name>A0A371E3X4_MUCPR</name>
<dbReference type="InterPro" id="IPR020635">
    <property type="entry name" value="Tyr_kinase_cat_dom"/>
</dbReference>
<dbReference type="PANTHER" id="PTHR47989:SF8">
    <property type="entry name" value="INACTIVE PROTEIN KINASE SELMODRAFT_444075-LIKE"/>
    <property type="match status" value="1"/>
</dbReference>
<keyword evidence="5" id="KW-1133">Transmembrane helix</keyword>
<keyword evidence="1" id="KW-0418">Kinase</keyword>
<dbReference type="SUPFAM" id="SSF56112">
    <property type="entry name" value="Protein kinase-like (PK-like)"/>
    <property type="match status" value="1"/>
</dbReference>
<dbReference type="AlphaFoldDB" id="A0A371E3X4"/>
<dbReference type="PROSITE" id="PS50011">
    <property type="entry name" value="PROTEIN_KINASE_DOM"/>
    <property type="match status" value="1"/>
</dbReference>
<dbReference type="PANTHER" id="PTHR47989">
    <property type="entry name" value="OS01G0750732 PROTEIN"/>
    <property type="match status" value="1"/>
</dbReference>
<feature type="non-terminal residue" evidence="7">
    <location>
        <position position="1"/>
    </location>
</feature>
<dbReference type="GO" id="GO:0004713">
    <property type="term" value="F:protein tyrosine kinase activity"/>
    <property type="evidence" value="ECO:0007669"/>
    <property type="project" value="InterPro"/>
</dbReference>
<evidence type="ECO:0000259" key="6">
    <source>
        <dbReference type="PROSITE" id="PS50011"/>
    </source>
</evidence>
<keyword evidence="3" id="KW-0067">ATP-binding</keyword>
<feature type="region of interest" description="Disordered" evidence="4">
    <location>
        <begin position="179"/>
        <end position="220"/>
    </location>
</feature>
<dbReference type="GO" id="GO:0005524">
    <property type="term" value="F:ATP binding"/>
    <property type="evidence" value="ECO:0007669"/>
    <property type="project" value="UniProtKB-KW"/>
</dbReference>
<feature type="region of interest" description="Disordered" evidence="4">
    <location>
        <begin position="642"/>
        <end position="713"/>
    </location>
</feature>
<keyword evidence="5" id="KW-0472">Membrane</keyword>
<dbReference type="EMBL" id="QJKJ01016622">
    <property type="protein sequence ID" value="RDX60736.1"/>
    <property type="molecule type" value="Genomic_DNA"/>
</dbReference>
<keyword evidence="2" id="KW-0547">Nucleotide-binding</keyword>
<dbReference type="FunFam" id="3.30.200.20:FF:000604">
    <property type="entry name" value="Proline-rich receptor-like protein kinase PERK8"/>
    <property type="match status" value="1"/>
</dbReference>
<dbReference type="SMART" id="SM00219">
    <property type="entry name" value="TyrKc"/>
    <property type="match status" value="1"/>
</dbReference>
<dbReference type="GO" id="GO:0004674">
    <property type="term" value="F:protein serine/threonine kinase activity"/>
    <property type="evidence" value="ECO:0007669"/>
    <property type="project" value="UniProtKB-KW"/>
</dbReference>
<dbReference type="InterPro" id="IPR001245">
    <property type="entry name" value="Ser-Thr/Tyr_kinase_cat_dom"/>
</dbReference>
<dbReference type="Proteomes" id="UP000257109">
    <property type="component" value="Unassembled WGS sequence"/>
</dbReference>
<dbReference type="Gene3D" id="1.10.510.10">
    <property type="entry name" value="Transferase(Phosphotransferase) domain 1"/>
    <property type="match status" value="1"/>
</dbReference>
<evidence type="ECO:0000313" key="8">
    <source>
        <dbReference type="Proteomes" id="UP000257109"/>
    </source>
</evidence>
<dbReference type="Pfam" id="PF07714">
    <property type="entry name" value="PK_Tyr_Ser-Thr"/>
    <property type="match status" value="1"/>
</dbReference>
<organism evidence="7 8">
    <name type="scientific">Mucuna pruriens</name>
    <name type="common">Velvet bean</name>
    <name type="synonym">Dolichos pruriens</name>
    <dbReference type="NCBI Taxonomy" id="157652"/>
    <lineage>
        <taxon>Eukaryota</taxon>
        <taxon>Viridiplantae</taxon>
        <taxon>Streptophyta</taxon>
        <taxon>Embryophyta</taxon>
        <taxon>Tracheophyta</taxon>
        <taxon>Spermatophyta</taxon>
        <taxon>Magnoliopsida</taxon>
        <taxon>eudicotyledons</taxon>
        <taxon>Gunneridae</taxon>
        <taxon>Pentapetalae</taxon>
        <taxon>rosids</taxon>
        <taxon>fabids</taxon>
        <taxon>Fabales</taxon>
        <taxon>Fabaceae</taxon>
        <taxon>Papilionoideae</taxon>
        <taxon>50 kb inversion clade</taxon>
        <taxon>NPAAA clade</taxon>
        <taxon>indigoferoid/millettioid clade</taxon>
        <taxon>Phaseoleae</taxon>
        <taxon>Mucuna</taxon>
    </lineage>
</organism>